<dbReference type="Proteomes" id="UP000521943">
    <property type="component" value="Unassembled WGS sequence"/>
</dbReference>
<gene>
    <name evidence="1" type="ORF">DFP72DRAFT_843327</name>
</gene>
<evidence type="ECO:0000313" key="1">
    <source>
        <dbReference type="EMBL" id="KAF6760417.1"/>
    </source>
</evidence>
<accession>A0A8H6I9N1</accession>
<name>A0A8H6I9N1_9AGAR</name>
<dbReference type="AlphaFoldDB" id="A0A8H6I9N1"/>
<protein>
    <submittedName>
        <fullName evidence="1">Uncharacterized protein</fullName>
    </submittedName>
</protein>
<dbReference type="EMBL" id="JACGCI010000012">
    <property type="protein sequence ID" value="KAF6760417.1"/>
    <property type="molecule type" value="Genomic_DNA"/>
</dbReference>
<reference evidence="1 2" key="1">
    <citation type="submission" date="2020-07" db="EMBL/GenBank/DDBJ databases">
        <title>Comparative genomics of pyrophilous fungi reveals a link between fire events and developmental genes.</title>
        <authorList>
            <consortium name="DOE Joint Genome Institute"/>
            <person name="Steindorff A.S."/>
            <person name="Carver A."/>
            <person name="Calhoun S."/>
            <person name="Stillman K."/>
            <person name="Liu H."/>
            <person name="Lipzen A."/>
            <person name="Pangilinan J."/>
            <person name="Labutti K."/>
            <person name="Bruns T.D."/>
            <person name="Grigoriev I.V."/>
        </authorList>
    </citation>
    <scope>NUCLEOTIDE SEQUENCE [LARGE SCALE GENOMIC DNA]</scope>
    <source>
        <strain evidence="1 2">CBS 144469</strain>
    </source>
</reference>
<proteinExistence type="predicted"/>
<organism evidence="1 2">
    <name type="scientific">Ephemerocybe angulata</name>
    <dbReference type="NCBI Taxonomy" id="980116"/>
    <lineage>
        <taxon>Eukaryota</taxon>
        <taxon>Fungi</taxon>
        <taxon>Dikarya</taxon>
        <taxon>Basidiomycota</taxon>
        <taxon>Agaricomycotina</taxon>
        <taxon>Agaricomycetes</taxon>
        <taxon>Agaricomycetidae</taxon>
        <taxon>Agaricales</taxon>
        <taxon>Agaricineae</taxon>
        <taxon>Psathyrellaceae</taxon>
        <taxon>Ephemerocybe</taxon>
    </lineage>
</organism>
<evidence type="ECO:0000313" key="2">
    <source>
        <dbReference type="Proteomes" id="UP000521943"/>
    </source>
</evidence>
<keyword evidence="2" id="KW-1185">Reference proteome</keyword>
<comment type="caution">
    <text evidence="1">The sequence shown here is derived from an EMBL/GenBank/DDBJ whole genome shotgun (WGS) entry which is preliminary data.</text>
</comment>
<sequence length="147" mass="17019">MAPAVATPRMRFQVQPVAKKAKQQYFKNPEARRRGTHPPFDTPFEFTLYAFPSSHSHWAQATHPRECLISLFTFVLQFVLNFNCNYHRRRSFYGVQSYGPNRNVRMTTPTPTPTVLMGYENDGLSDASMETVIRPQHFNLSQILIPQ</sequence>